<dbReference type="KEGG" id="ipu:128634035"/>
<evidence type="ECO:0000256" key="2">
    <source>
        <dbReference type="ARBA" id="ARBA00023172"/>
    </source>
</evidence>
<dbReference type="InterPro" id="IPR011010">
    <property type="entry name" value="DNA_brk_join_enz"/>
</dbReference>
<name>A0A9F7TP06_ICTPU</name>
<dbReference type="PANTHER" id="PTHR35617:SF3">
    <property type="entry name" value="CORE-BINDING (CB) DOMAIN-CONTAINING PROTEIN"/>
    <property type="match status" value="1"/>
</dbReference>
<evidence type="ECO:0000313" key="4">
    <source>
        <dbReference type="RefSeq" id="XP_053539791.1"/>
    </source>
</evidence>
<dbReference type="SUPFAM" id="SSF47823">
    <property type="entry name" value="lambda integrase-like, N-terminal domain"/>
    <property type="match status" value="1"/>
</dbReference>
<dbReference type="AlphaFoldDB" id="A0A9F7TP06"/>
<dbReference type="Gene3D" id="1.10.150.130">
    <property type="match status" value="1"/>
</dbReference>
<dbReference type="GO" id="GO:0003677">
    <property type="term" value="F:DNA binding"/>
    <property type="evidence" value="ECO:0007669"/>
    <property type="project" value="UniProtKB-KW"/>
</dbReference>
<keyword evidence="3" id="KW-1185">Reference proteome</keyword>
<proteinExistence type="predicted"/>
<dbReference type="RefSeq" id="XP_053539791.1">
    <property type="nucleotide sequence ID" value="XM_053683816.1"/>
</dbReference>
<sequence length="410" mass="45334">MSAGARRQSPLSPLLDLDQDLDLDLDTHYQLVHLTADIMMLLNYLRSNPPKNRDPGFPPLLRYRICPTNVRVDASTQSDPEPPSSFQSEDDDLITEVVETMLNARAPSTRKLYTLKWWLFVLWCEERQLDPVNCTIATVLEFLQEHFSGDLAPSTIRVYVAAISTSHSPVDGASVGQHPLTSTFMRGVRQLRPICRARIPSWDLSVILEGLSGAPFEPLESASGKLLTLKVALLLSLTSLKRVGDLQALSVAPSCLDFAPGLAMAFLYLRPDYIPKVPTSAAHPVVLQAFCPPPFLTPEQERMHLLRPVMALCTYVHRSCQWCKSEQLLFFFGGNSKGDAVSKQSISNWIVEAISMAYEARGLATPLGIRAHSTRAVASSKALLKGVSLQDVCAAAGWSTPHTFIRYYSL</sequence>
<reference evidence="3" key="1">
    <citation type="journal article" date="2016" name="Nat. Commun.">
        <title>The channel catfish genome sequence provides insights into the evolution of scale formation in teleosts.</title>
        <authorList>
            <person name="Liu Z."/>
            <person name="Liu S."/>
            <person name="Yao J."/>
            <person name="Bao L."/>
            <person name="Zhang J."/>
            <person name="Li Y."/>
            <person name="Jiang C."/>
            <person name="Sun L."/>
            <person name="Wang R."/>
            <person name="Zhang Y."/>
            <person name="Zhou T."/>
            <person name="Zeng Q."/>
            <person name="Fu Q."/>
            <person name="Gao S."/>
            <person name="Li N."/>
            <person name="Koren S."/>
            <person name="Jiang Y."/>
            <person name="Zimin A."/>
            <person name="Xu P."/>
            <person name="Phillippy A.M."/>
            <person name="Geng X."/>
            <person name="Song L."/>
            <person name="Sun F."/>
            <person name="Li C."/>
            <person name="Wang X."/>
            <person name="Chen A."/>
            <person name="Jin Y."/>
            <person name="Yuan Z."/>
            <person name="Yang Y."/>
            <person name="Tan S."/>
            <person name="Peatman E."/>
            <person name="Lu J."/>
            <person name="Qin Z."/>
            <person name="Dunham R."/>
            <person name="Li Z."/>
            <person name="Sonstegard T."/>
            <person name="Feng J."/>
            <person name="Danzmann R.G."/>
            <person name="Schroeder S."/>
            <person name="Scheffler B."/>
            <person name="Duke M.V."/>
            <person name="Ballard L."/>
            <person name="Kucuktas H."/>
            <person name="Kaltenboeck L."/>
            <person name="Liu H."/>
            <person name="Armbruster J."/>
            <person name="Xie Y."/>
            <person name="Kirby M.L."/>
            <person name="Tian Y."/>
            <person name="Flanagan M.E."/>
            <person name="Mu W."/>
            <person name="Waldbieser G.C."/>
        </authorList>
    </citation>
    <scope>NUCLEOTIDE SEQUENCE [LARGE SCALE GENOMIC DNA]</scope>
    <source>
        <strain evidence="3">SDA103</strain>
    </source>
</reference>
<keyword evidence="1" id="KW-0238">DNA-binding</keyword>
<accession>A0A9F7TP06</accession>
<dbReference type="PANTHER" id="PTHR35617">
    <property type="entry name" value="PHAGE_INTEGRASE DOMAIN-CONTAINING PROTEIN"/>
    <property type="match status" value="1"/>
</dbReference>
<feature type="non-terminal residue" evidence="4">
    <location>
        <position position="410"/>
    </location>
</feature>
<dbReference type="OrthoDB" id="8954815at2759"/>
<dbReference type="Proteomes" id="UP000221080">
    <property type="component" value="Chromosome 11"/>
</dbReference>
<dbReference type="GO" id="GO:0015074">
    <property type="term" value="P:DNA integration"/>
    <property type="evidence" value="ECO:0007669"/>
    <property type="project" value="InterPro"/>
</dbReference>
<organism evidence="3 4">
    <name type="scientific">Ictalurus punctatus</name>
    <name type="common">Channel catfish</name>
    <name type="synonym">Silurus punctatus</name>
    <dbReference type="NCBI Taxonomy" id="7998"/>
    <lineage>
        <taxon>Eukaryota</taxon>
        <taxon>Metazoa</taxon>
        <taxon>Chordata</taxon>
        <taxon>Craniata</taxon>
        <taxon>Vertebrata</taxon>
        <taxon>Euteleostomi</taxon>
        <taxon>Actinopterygii</taxon>
        <taxon>Neopterygii</taxon>
        <taxon>Teleostei</taxon>
        <taxon>Ostariophysi</taxon>
        <taxon>Siluriformes</taxon>
        <taxon>Ictaluridae</taxon>
        <taxon>Ictalurus</taxon>
    </lineage>
</organism>
<dbReference type="InterPro" id="IPR013762">
    <property type="entry name" value="Integrase-like_cat_sf"/>
</dbReference>
<protein>
    <submittedName>
        <fullName evidence="4">Uncharacterized protein LOC128634035</fullName>
    </submittedName>
</protein>
<reference evidence="4" key="2">
    <citation type="submission" date="2025-08" db="UniProtKB">
        <authorList>
            <consortium name="RefSeq"/>
        </authorList>
    </citation>
    <scope>IDENTIFICATION</scope>
    <source>
        <tissue evidence="4">Blood</tissue>
    </source>
</reference>
<dbReference type="GeneID" id="128634035"/>
<evidence type="ECO:0000256" key="1">
    <source>
        <dbReference type="ARBA" id="ARBA00023125"/>
    </source>
</evidence>
<keyword evidence="2" id="KW-0233">DNA recombination</keyword>
<dbReference type="GO" id="GO:0006310">
    <property type="term" value="P:DNA recombination"/>
    <property type="evidence" value="ECO:0007669"/>
    <property type="project" value="UniProtKB-KW"/>
</dbReference>
<dbReference type="SUPFAM" id="SSF56349">
    <property type="entry name" value="DNA breaking-rejoining enzymes"/>
    <property type="match status" value="1"/>
</dbReference>
<gene>
    <name evidence="4" type="primary">LOC128634035</name>
</gene>
<dbReference type="InterPro" id="IPR010998">
    <property type="entry name" value="Integrase_recombinase_N"/>
</dbReference>
<dbReference type="Gene3D" id="1.10.443.10">
    <property type="entry name" value="Intergrase catalytic core"/>
    <property type="match status" value="1"/>
</dbReference>
<evidence type="ECO:0000313" key="3">
    <source>
        <dbReference type="Proteomes" id="UP000221080"/>
    </source>
</evidence>